<dbReference type="SUPFAM" id="SSF52172">
    <property type="entry name" value="CheY-like"/>
    <property type="match status" value="1"/>
</dbReference>
<feature type="modified residue" description="4-aspartylphosphate" evidence="4">
    <location>
        <position position="157"/>
    </location>
</feature>
<keyword evidence="1 4" id="KW-0597">Phosphoprotein</keyword>
<dbReference type="AlphaFoldDB" id="G8YDB6"/>
<dbReference type="Gene3D" id="3.40.50.2300">
    <property type="match status" value="1"/>
</dbReference>
<dbReference type="InParanoid" id="G8YDB6"/>
<dbReference type="PANTHER" id="PTHR44591:SF3">
    <property type="entry name" value="RESPONSE REGULATORY DOMAIN-CONTAINING PROTEIN"/>
    <property type="match status" value="1"/>
</dbReference>
<gene>
    <name evidence="6" type="primary">Piso0_002716</name>
    <name evidence="6" type="ORF">GNLVRS01_PISO0J18005g</name>
</gene>
<keyword evidence="7" id="KW-1185">Reference proteome</keyword>
<evidence type="ECO:0000313" key="6">
    <source>
        <dbReference type="EMBL" id="CCE82947.1"/>
    </source>
</evidence>
<dbReference type="eggNOG" id="KOG0519">
    <property type="taxonomic scope" value="Eukaryota"/>
</dbReference>
<dbReference type="InterPro" id="IPR001789">
    <property type="entry name" value="Sig_transdc_resp-reg_receiver"/>
</dbReference>
<dbReference type="GO" id="GO:0036180">
    <property type="term" value="P:filamentous growth of a population of unicellular organisms in response to biotic stimulus"/>
    <property type="evidence" value="ECO:0007669"/>
    <property type="project" value="UniProtKB-ARBA"/>
</dbReference>
<dbReference type="OrthoDB" id="303614at2759"/>
<evidence type="ECO:0000256" key="1">
    <source>
        <dbReference type="ARBA" id="ARBA00022553"/>
    </source>
</evidence>
<evidence type="ECO:0000256" key="2">
    <source>
        <dbReference type="ARBA" id="ARBA00037668"/>
    </source>
</evidence>
<evidence type="ECO:0000259" key="5">
    <source>
        <dbReference type="PROSITE" id="PS50110"/>
    </source>
</evidence>
<organism evidence="6 7">
    <name type="scientific">Pichia sorbitophila (strain ATCC MYA-4447 / BCRC 22081 / CBS 7064 / NBRC 10061 / NRRL Y-12695)</name>
    <name type="common">Hybrid yeast</name>
    <dbReference type="NCBI Taxonomy" id="559304"/>
    <lineage>
        <taxon>Eukaryota</taxon>
        <taxon>Fungi</taxon>
        <taxon>Dikarya</taxon>
        <taxon>Ascomycota</taxon>
        <taxon>Saccharomycotina</taxon>
        <taxon>Pichiomycetes</taxon>
        <taxon>Debaryomycetaceae</taxon>
        <taxon>Millerozyma</taxon>
    </lineage>
</organism>
<feature type="domain" description="Response regulatory" evidence="5">
    <location>
        <begin position="106"/>
        <end position="224"/>
    </location>
</feature>
<dbReference type="STRING" id="559304.G8YDB6"/>
<dbReference type="Proteomes" id="UP000005222">
    <property type="component" value="Chromosome J"/>
</dbReference>
<dbReference type="PANTHER" id="PTHR44591">
    <property type="entry name" value="STRESS RESPONSE REGULATOR PROTEIN 1"/>
    <property type="match status" value="1"/>
</dbReference>
<accession>G8YDB6</accession>
<dbReference type="GO" id="GO:0000160">
    <property type="term" value="P:phosphorelay signal transduction system"/>
    <property type="evidence" value="ECO:0007669"/>
    <property type="project" value="InterPro"/>
</dbReference>
<dbReference type="InterPro" id="IPR011006">
    <property type="entry name" value="CheY-like_superfamily"/>
</dbReference>
<dbReference type="EMBL" id="FO082050">
    <property type="protein sequence ID" value="CCE82947.1"/>
    <property type="molecule type" value="Genomic_DNA"/>
</dbReference>
<dbReference type="PROSITE" id="PS50110">
    <property type="entry name" value="RESPONSE_REGULATORY"/>
    <property type="match status" value="1"/>
</dbReference>
<dbReference type="CDD" id="cd17546">
    <property type="entry name" value="REC_hyHK_CKI1_RcsC-like"/>
    <property type="match status" value="1"/>
</dbReference>
<evidence type="ECO:0000256" key="3">
    <source>
        <dbReference type="ARBA" id="ARBA00040436"/>
    </source>
</evidence>
<sequence>MMTKDVLTGNSQLSTPPLAPVALQALISPSYGEVSSKNPDKEKRMGYFKLPMLDCKWATSASVSPRAESPRSSCMIEEAVKLAYPSPLETEEESELEFTPSNRAARFLAVDDNQINLRILTKMLNKLYPCAEVISTQDPTTVMDMVSTGIFDVVFLDIEMPEVSGVELAEMIRSESTYDRTGLIAVTTKAMPGDIKLYDTLGIDHTFGKPLNKSAANLLSRIEAVIEKRRL</sequence>
<comment type="function">
    <text evidence="2">Required for stress adaptation, morphogenesis and virulence.</text>
</comment>
<dbReference type="SMART" id="SM00448">
    <property type="entry name" value="REC"/>
    <property type="match status" value="1"/>
</dbReference>
<dbReference type="InterPro" id="IPR050595">
    <property type="entry name" value="Bact_response_regulator"/>
</dbReference>
<reference evidence="6 7" key="1">
    <citation type="journal article" date="2012" name="G3 (Bethesda)">
        <title>Pichia sorbitophila, an interspecies yeast hybrid reveals early steps of genome resolution following polyploidization.</title>
        <authorList>
            <person name="Leh Louis V."/>
            <person name="Despons L."/>
            <person name="Friedrich A."/>
            <person name="Martin T."/>
            <person name="Durrens P."/>
            <person name="Casaregola S."/>
            <person name="Neuveglise C."/>
            <person name="Fairhead C."/>
            <person name="Marck C."/>
            <person name="Cruz J.A."/>
            <person name="Straub M.L."/>
            <person name="Kugler V."/>
            <person name="Sacerdot C."/>
            <person name="Uzunov Z."/>
            <person name="Thierry A."/>
            <person name="Weiss S."/>
            <person name="Bleykasten C."/>
            <person name="De Montigny J."/>
            <person name="Jacques N."/>
            <person name="Jung P."/>
            <person name="Lemaire M."/>
            <person name="Mallet S."/>
            <person name="Morel G."/>
            <person name="Richard G.F."/>
            <person name="Sarkar A."/>
            <person name="Savel G."/>
            <person name="Schacherer J."/>
            <person name="Seret M.L."/>
            <person name="Talla E."/>
            <person name="Samson G."/>
            <person name="Jubin C."/>
            <person name="Poulain J."/>
            <person name="Vacherie B."/>
            <person name="Barbe V."/>
            <person name="Pelletier E."/>
            <person name="Sherman D.J."/>
            <person name="Westhof E."/>
            <person name="Weissenbach J."/>
            <person name="Baret P.V."/>
            <person name="Wincker P."/>
            <person name="Gaillardin C."/>
            <person name="Dujon B."/>
            <person name="Souciet J.L."/>
        </authorList>
    </citation>
    <scope>NUCLEOTIDE SEQUENCE [LARGE SCALE GENOMIC DNA]</scope>
    <source>
        <strain evidence="7">ATCC MYA-4447 / BCRC 22081 / CBS 7064 / NBRC 10061 / NRRL Y-12695</strain>
    </source>
</reference>
<name>G8YDB6_PICSO</name>
<dbReference type="HOGENOM" id="CLU_065405_0_0_1"/>
<dbReference type="Pfam" id="PF00072">
    <property type="entry name" value="Response_reg"/>
    <property type="match status" value="1"/>
</dbReference>
<proteinExistence type="predicted"/>
<evidence type="ECO:0000313" key="7">
    <source>
        <dbReference type="Proteomes" id="UP000005222"/>
    </source>
</evidence>
<dbReference type="OMA" id="CKWATSA"/>
<dbReference type="GO" id="GO:0006950">
    <property type="term" value="P:response to stress"/>
    <property type="evidence" value="ECO:0007669"/>
    <property type="project" value="UniProtKB-ARBA"/>
</dbReference>
<dbReference type="GO" id="GO:1900445">
    <property type="term" value="P:positive regulation of filamentous growth of a population of unicellular organisms in response to biotic stimulus"/>
    <property type="evidence" value="ECO:0007669"/>
    <property type="project" value="UniProtKB-ARBA"/>
</dbReference>
<protein>
    <recommendedName>
        <fullName evidence="3">Stress response regulator protein 1</fullName>
    </recommendedName>
</protein>
<evidence type="ECO:0000256" key="4">
    <source>
        <dbReference type="PROSITE-ProRule" id="PRU00169"/>
    </source>
</evidence>